<evidence type="ECO:0000313" key="2">
    <source>
        <dbReference type="Proteomes" id="UP001160301"/>
    </source>
</evidence>
<dbReference type="Proteomes" id="UP001160301">
    <property type="component" value="Unassembled WGS sequence"/>
</dbReference>
<organism evidence="1 2">
    <name type="scientific">Polyangium sorediatum</name>
    <dbReference type="NCBI Taxonomy" id="889274"/>
    <lineage>
        <taxon>Bacteria</taxon>
        <taxon>Pseudomonadati</taxon>
        <taxon>Myxococcota</taxon>
        <taxon>Polyangia</taxon>
        <taxon>Polyangiales</taxon>
        <taxon>Polyangiaceae</taxon>
        <taxon>Polyangium</taxon>
    </lineage>
</organism>
<proteinExistence type="predicted"/>
<dbReference type="EMBL" id="JARZHI010000001">
    <property type="protein sequence ID" value="MDI1427973.1"/>
    <property type="molecule type" value="Genomic_DNA"/>
</dbReference>
<protein>
    <submittedName>
        <fullName evidence="1">Uncharacterized protein</fullName>
    </submittedName>
</protein>
<comment type="caution">
    <text evidence="1">The sequence shown here is derived from an EMBL/GenBank/DDBJ whole genome shotgun (WGS) entry which is preliminary data.</text>
</comment>
<accession>A0ABT6NI43</accession>
<evidence type="ECO:0000313" key="1">
    <source>
        <dbReference type="EMBL" id="MDI1427973.1"/>
    </source>
</evidence>
<dbReference type="RefSeq" id="WP_136965158.1">
    <property type="nucleotide sequence ID" value="NZ_JARZHI010000001.1"/>
</dbReference>
<gene>
    <name evidence="1" type="ORF">QHF89_00640</name>
</gene>
<keyword evidence="2" id="KW-1185">Reference proteome</keyword>
<sequence length="210" mass="23072">MKHIEYEVLYRLLTRAAEIAAEPAMHPSVVTVYENVLQSPAQAFRKAHVDLLAAESVRARKRDESGMALDALDGHYKVARSVLLAFAPHTVLPDTLKAQNTDTDKVNAATRLFDTLGQYAGNVWADELLAGPFGALTQEMVKEHDEAVAAEMALAKARANRQEACSLAYEKLLAYKRVVRDALGATSKQYRRIHLLRGSAKEDAAVDSTP</sequence>
<name>A0ABT6NI43_9BACT</name>
<reference evidence="1 2" key="1">
    <citation type="submission" date="2023-04" db="EMBL/GenBank/DDBJ databases">
        <title>The genome sequence of Polyangium sorediatum DSM14670.</title>
        <authorList>
            <person name="Zhang X."/>
        </authorList>
    </citation>
    <scope>NUCLEOTIDE SEQUENCE [LARGE SCALE GENOMIC DNA]</scope>
    <source>
        <strain evidence="1 2">DSM 14670</strain>
    </source>
</reference>